<gene>
    <name evidence="2" type="ORF">B381_04262</name>
</gene>
<name>M2US03_STUST</name>
<evidence type="ECO:0000313" key="2">
    <source>
        <dbReference type="EMBL" id="EME01390.1"/>
    </source>
</evidence>
<organism evidence="2 3">
    <name type="scientific">Stutzerimonas stutzeri NF13</name>
    <dbReference type="NCBI Taxonomy" id="1212548"/>
    <lineage>
        <taxon>Bacteria</taxon>
        <taxon>Pseudomonadati</taxon>
        <taxon>Pseudomonadota</taxon>
        <taxon>Gammaproteobacteria</taxon>
        <taxon>Pseudomonadales</taxon>
        <taxon>Pseudomonadaceae</taxon>
        <taxon>Stutzerimonas</taxon>
    </lineage>
</organism>
<proteinExistence type="predicted"/>
<dbReference type="InterPro" id="IPR025188">
    <property type="entry name" value="DUF4113"/>
</dbReference>
<accession>M2US03</accession>
<protein>
    <submittedName>
        <fullName evidence="2">Protein MucA</fullName>
    </submittedName>
</protein>
<feature type="domain" description="DUF4113" evidence="1">
    <location>
        <begin position="77"/>
        <end position="100"/>
    </location>
</feature>
<dbReference type="Pfam" id="PF13438">
    <property type="entry name" value="DUF4113"/>
    <property type="match status" value="1"/>
</dbReference>
<evidence type="ECO:0000313" key="3">
    <source>
        <dbReference type="Proteomes" id="UP000011700"/>
    </source>
</evidence>
<dbReference type="AlphaFoldDB" id="M2US03"/>
<dbReference type="PATRIC" id="fig|1212548.4.peg.808"/>
<sequence>MKYRHVGQKCIGSNRYSIFEAVIMSLTPLGPLRASIQRLPLFLSPIASGFPSPAEDHIEVTLSLDDPCVATPPVTAERVMGVMDAINARWGRGTMRSAGVPVKPD</sequence>
<dbReference type="EMBL" id="AOBS01000023">
    <property type="protein sequence ID" value="EME01390.1"/>
    <property type="molecule type" value="Genomic_DNA"/>
</dbReference>
<comment type="caution">
    <text evidence="2">The sequence shown here is derived from an EMBL/GenBank/DDBJ whole genome shotgun (WGS) entry which is preliminary data.</text>
</comment>
<reference evidence="2 3" key="1">
    <citation type="journal article" date="2013" name="Genome Announc.">
        <title>Draft Genome of Pseudomonas stutzeri Strain NF13, a Nitrogen Fixer Isolated from the Galapagos Rift Hydrothermal Vent.</title>
        <authorList>
            <person name="Pena A."/>
            <person name="Busquets A."/>
            <person name="Gomila M."/>
            <person name="Mayol J."/>
            <person name="Bosch R."/>
            <person name="Nogales B."/>
            <person name="Garcia-Valdes E."/>
            <person name="Bennasar A."/>
            <person name="Lalucat J."/>
        </authorList>
    </citation>
    <scope>NUCLEOTIDE SEQUENCE [LARGE SCALE GENOMIC DNA]</scope>
    <source>
        <strain evidence="2 3">NF13</strain>
    </source>
</reference>
<dbReference type="Proteomes" id="UP000011700">
    <property type="component" value="Unassembled WGS sequence"/>
</dbReference>
<evidence type="ECO:0000259" key="1">
    <source>
        <dbReference type="Pfam" id="PF13438"/>
    </source>
</evidence>